<protein>
    <recommendedName>
        <fullName evidence="1">TnsA endonuclease N-terminal domain-containing protein</fullName>
    </recommendedName>
</protein>
<dbReference type="EMBL" id="WTVN01000002">
    <property type="protein sequence ID" value="NMG42642.1"/>
    <property type="molecule type" value="Genomic_DNA"/>
</dbReference>
<sequence>MVAWESLLERDAIYLFEFSPGVLEFREQPERVQFSTEDGSFFYIPDFELQLCDGTIRHVEIKPAAKLAKPDVTQRFKAIAGHYDRIGRAFQILTEEHIRAEPLLENLKRLAYHAGRLDAAALDDLVTRLSILPARTFRGASAVLGDDVSVYRLLASGRYHSDLTRAITPDSLIQLAKEYDDATLFF</sequence>
<dbReference type="InterPro" id="IPR014833">
    <property type="entry name" value="TnsA_N"/>
</dbReference>
<organism evidence="2 3">
    <name type="scientific">Aromatoleum toluvorans</name>
    <dbReference type="NCBI Taxonomy" id="92002"/>
    <lineage>
        <taxon>Bacteria</taxon>
        <taxon>Pseudomonadati</taxon>
        <taxon>Pseudomonadota</taxon>
        <taxon>Betaproteobacteria</taxon>
        <taxon>Rhodocyclales</taxon>
        <taxon>Rhodocyclaceae</taxon>
        <taxon>Aromatoleum</taxon>
    </lineage>
</organism>
<comment type="caution">
    <text evidence="2">The sequence shown here is derived from an EMBL/GenBank/DDBJ whole genome shotgun (WGS) entry which is preliminary data.</text>
</comment>
<dbReference type="Pfam" id="PF08722">
    <property type="entry name" value="Tn7_TnsA-like_N"/>
    <property type="match status" value="1"/>
</dbReference>
<name>A0ABX1PVB6_9RHOO</name>
<proteinExistence type="predicted"/>
<accession>A0ABX1PVB6</accession>
<keyword evidence="3" id="KW-1185">Reference proteome</keyword>
<dbReference type="Proteomes" id="UP000623795">
    <property type="component" value="Unassembled WGS sequence"/>
</dbReference>
<evidence type="ECO:0000259" key="1">
    <source>
        <dbReference type="Pfam" id="PF08722"/>
    </source>
</evidence>
<feature type="domain" description="TnsA endonuclease N-terminal" evidence="1">
    <location>
        <begin position="20"/>
        <end position="95"/>
    </location>
</feature>
<dbReference type="RefSeq" id="WP_169254553.1">
    <property type="nucleotide sequence ID" value="NZ_WTVN01000002.1"/>
</dbReference>
<evidence type="ECO:0000313" key="3">
    <source>
        <dbReference type="Proteomes" id="UP000623795"/>
    </source>
</evidence>
<gene>
    <name evidence="2" type="ORF">GPA22_02695</name>
</gene>
<reference evidence="2 3" key="1">
    <citation type="submission" date="2019-12" db="EMBL/GenBank/DDBJ databases">
        <title>Comparative genomics gives insights into the taxonomy of the Azoarcus-Aromatoleum group and reveals separate origins of nif in the plant-associated Azoarcus and non-plant-associated Aromatoleum sub-groups.</title>
        <authorList>
            <person name="Lafos M."/>
            <person name="Maluk M."/>
            <person name="Batista M."/>
            <person name="Junghare M."/>
            <person name="Carmona M."/>
            <person name="Faoro H."/>
            <person name="Cruz L.M."/>
            <person name="Battistoni F."/>
            <person name="De Souza E."/>
            <person name="Pedrosa F."/>
            <person name="Chen W.-M."/>
            <person name="Poole P.S."/>
            <person name="Dixon R.A."/>
            <person name="James E.K."/>
        </authorList>
    </citation>
    <scope>NUCLEOTIDE SEQUENCE [LARGE SCALE GENOMIC DNA]</scope>
    <source>
        <strain evidence="2 3">Td21</strain>
    </source>
</reference>
<evidence type="ECO:0000313" key="2">
    <source>
        <dbReference type="EMBL" id="NMG42642.1"/>
    </source>
</evidence>